<keyword evidence="11" id="KW-1185">Reference proteome</keyword>
<dbReference type="FunFam" id="3.30.420.40:FF:000040">
    <property type="entry name" value="tRNA N6-adenosine threonylcarbamoyltransferase"/>
    <property type="match status" value="1"/>
</dbReference>
<proteinExistence type="inferred from homology"/>
<dbReference type="SUPFAM" id="SSF53067">
    <property type="entry name" value="Actin-like ATPase domain"/>
    <property type="match status" value="1"/>
</dbReference>
<evidence type="ECO:0000256" key="1">
    <source>
        <dbReference type="ARBA" id="ARBA00022490"/>
    </source>
</evidence>
<evidence type="ECO:0000313" key="10">
    <source>
        <dbReference type="EMBL" id="SUO04561.1"/>
    </source>
</evidence>
<dbReference type="RefSeq" id="WP_022790070.1">
    <property type="nucleotide sequence ID" value="NZ_CAUWMU010000009.1"/>
</dbReference>
<comment type="cofactor">
    <cofactor evidence="8">
        <name>Fe(2+)</name>
        <dbReference type="ChEBI" id="CHEBI:29033"/>
    </cofactor>
    <text evidence="8">Binds 1 Fe(2+) ion per subunit.</text>
</comment>
<dbReference type="Proteomes" id="UP000255523">
    <property type="component" value="Unassembled WGS sequence"/>
</dbReference>
<dbReference type="CDD" id="cd24133">
    <property type="entry name" value="ASKHA_NBD_TsaD_bac"/>
    <property type="match status" value="1"/>
</dbReference>
<dbReference type="NCBIfam" id="TIGR03723">
    <property type="entry name" value="T6A_TsaD_YgjD"/>
    <property type="match status" value="1"/>
</dbReference>
<organism evidence="10 11">
    <name type="scientific">Faecalicoccus pleomorphus</name>
    <dbReference type="NCBI Taxonomy" id="1323"/>
    <lineage>
        <taxon>Bacteria</taxon>
        <taxon>Bacillati</taxon>
        <taxon>Bacillota</taxon>
        <taxon>Erysipelotrichia</taxon>
        <taxon>Erysipelotrichales</taxon>
        <taxon>Erysipelotrichaceae</taxon>
        <taxon>Faecalicoccus</taxon>
    </lineage>
</organism>
<comment type="function">
    <text evidence="8">Required for the formation of a threonylcarbamoyl group on adenosine at position 37 (t(6)A37) in tRNAs that read codons beginning with adenine. Is involved in the transfer of the threonylcarbamoyl moiety of threonylcarbamoyl-AMP (TC-AMP) to the N6 group of A37, together with TsaE and TsaB. TsaD likely plays a direct catalytic role in this reaction.</text>
</comment>
<accession>A0A380LMK9</accession>
<keyword evidence="2 8" id="KW-0808">Transferase</keyword>
<dbReference type="InterPro" id="IPR043129">
    <property type="entry name" value="ATPase_NBD"/>
</dbReference>
<feature type="binding site" evidence="8">
    <location>
        <position position="183"/>
    </location>
    <ligand>
        <name>substrate</name>
    </ligand>
</feature>
<dbReference type="PANTHER" id="PTHR11735:SF6">
    <property type="entry name" value="TRNA N6-ADENOSINE THREONYLCARBAMOYLTRANSFERASE, MITOCHONDRIAL"/>
    <property type="match status" value="1"/>
</dbReference>
<evidence type="ECO:0000256" key="3">
    <source>
        <dbReference type="ARBA" id="ARBA00022694"/>
    </source>
</evidence>
<evidence type="ECO:0000256" key="4">
    <source>
        <dbReference type="ARBA" id="ARBA00022723"/>
    </source>
</evidence>
<feature type="binding site" evidence="8">
    <location>
        <position position="166"/>
    </location>
    <ligand>
        <name>substrate</name>
    </ligand>
</feature>
<evidence type="ECO:0000256" key="2">
    <source>
        <dbReference type="ARBA" id="ARBA00022679"/>
    </source>
</evidence>
<dbReference type="GO" id="GO:0061711">
    <property type="term" value="F:tRNA N(6)-L-threonylcarbamoyladenine synthase activity"/>
    <property type="evidence" value="ECO:0007669"/>
    <property type="project" value="UniProtKB-EC"/>
</dbReference>
<reference evidence="10 11" key="1">
    <citation type="submission" date="2018-06" db="EMBL/GenBank/DDBJ databases">
        <authorList>
            <consortium name="Pathogen Informatics"/>
            <person name="Doyle S."/>
        </authorList>
    </citation>
    <scope>NUCLEOTIDE SEQUENCE [LARGE SCALE GENOMIC DNA]</scope>
    <source>
        <strain evidence="10 11">NCTC11087</strain>
    </source>
</reference>
<evidence type="ECO:0000313" key="11">
    <source>
        <dbReference type="Proteomes" id="UP000255523"/>
    </source>
</evidence>
<dbReference type="PROSITE" id="PS01016">
    <property type="entry name" value="GLYCOPROTEASE"/>
    <property type="match status" value="1"/>
</dbReference>
<dbReference type="HAMAP" id="MF_01445">
    <property type="entry name" value="TsaD"/>
    <property type="match status" value="1"/>
</dbReference>
<keyword evidence="10" id="KW-0255">Endonuclease</keyword>
<feature type="binding site" evidence="8">
    <location>
        <position position="115"/>
    </location>
    <ligand>
        <name>Fe cation</name>
        <dbReference type="ChEBI" id="CHEBI:24875"/>
    </ligand>
</feature>
<keyword evidence="1 8" id="KW-0963">Cytoplasm</keyword>
<feature type="binding site" evidence="8">
    <location>
        <position position="301"/>
    </location>
    <ligand>
        <name>Fe cation</name>
        <dbReference type="ChEBI" id="CHEBI:24875"/>
    </ligand>
</feature>
<evidence type="ECO:0000256" key="7">
    <source>
        <dbReference type="ARBA" id="ARBA00048117"/>
    </source>
</evidence>
<dbReference type="InterPro" id="IPR022450">
    <property type="entry name" value="TsaD"/>
</dbReference>
<dbReference type="EMBL" id="UHFX01000003">
    <property type="protein sequence ID" value="SUO04561.1"/>
    <property type="molecule type" value="Genomic_DNA"/>
</dbReference>
<dbReference type="GO" id="GO:0002949">
    <property type="term" value="P:tRNA threonylcarbamoyladenosine modification"/>
    <property type="evidence" value="ECO:0007669"/>
    <property type="project" value="UniProtKB-UniRule"/>
</dbReference>
<keyword evidence="10" id="KW-0540">Nuclease</keyword>
<evidence type="ECO:0000256" key="5">
    <source>
        <dbReference type="ARBA" id="ARBA00023004"/>
    </source>
</evidence>
<dbReference type="InterPro" id="IPR017861">
    <property type="entry name" value="KAE1/TsaD"/>
</dbReference>
<protein>
    <recommendedName>
        <fullName evidence="8">tRNA N6-adenosine threonylcarbamoyltransferase</fullName>
        <ecNumber evidence="8">2.3.1.234</ecNumber>
    </recommendedName>
    <alternativeName>
        <fullName evidence="8">N6-L-threonylcarbamoyladenine synthase</fullName>
        <shortName evidence="8">t(6)A synthase</shortName>
    </alternativeName>
    <alternativeName>
        <fullName evidence="8">t(6)A37 threonylcarbamoyladenosine biosynthesis protein TsaD</fullName>
    </alternativeName>
    <alternativeName>
        <fullName evidence="8">tRNA threonylcarbamoyladenosine biosynthesis protein TsaD</fullName>
    </alternativeName>
</protein>
<feature type="binding site" evidence="8">
    <location>
        <position position="179"/>
    </location>
    <ligand>
        <name>substrate</name>
    </ligand>
</feature>
<keyword evidence="4 8" id="KW-0479">Metal-binding</keyword>
<keyword evidence="3 8" id="KW-0819">tRNA processing</keyword>
<dbReference type="GeneID" id="77462432"/>
<gene>
    <name evidence="10" type="primary">gcp</name>
    <name evidence="8" type="synonym">tsaD</name>
    <name evidence="10" type="ORF">NCTC11087_01482</name>
</gene>
<dbReference type="AlphaFoldDB" id="A0A380LMK9"/>
<feature type="binding site" evidence="8">
    <location>
        <position position="111"/>
    </location>
    <ligand>
        <name>Fe cation</name>
        <dbReference type="ChEBI" id="CHEBI:24875"/>
    </ligand>
</feature>
<dbReference type="GO" id="GO:0005737">
    <property type="term" value="C:cytoplasm"/>
    <property type="evidence" value="ECO:0007669"/>
    <property type="project" value="UniProtKB-SubCell"/>
</dbReference>
<dbReference type="GO" id="GO:0005506">
    <property type="term" value="F:iron ion binding"/>
    <property type="evidence" value="ECO:0007669"/>
    <property type="project" value="UniProtKB-UniRule"/>
</dbReference>
<name>A0A380LMK9_9FIRM</name>
<comment type="similarity">
    <text evidence="8">Belongs to the KAE1 / TsaD family.</text>
</comment>
<keyword evidence="6 8" id="KW-0012">Acyltransferase</keyword>
<comment type="subcellular location">
    <subcellularLocation>
        <location evidence="8">Cytoplasm</location>
    </subcellularLocation>
</comment>
<keyword evidence="10" id="KW-0378">Hydrolase</keyword>
<dbReference type="OrthoDB" id="9806197at2"/>
<dbReference type="GO" id="GO:0003677">
    <property type="term" value="F:DNA binding"/>
    <property type="evidence" value="ECO:0007669"/>
    <property type="project" value="UniProtKB-KW"/>
</dbReference>
<dbReference type="Gene3D" id="3.30.420.40">
    <property type="match status" value="2"/>
</dbReference>
<dbReference type="GO" id="GO:0004519">
    <property type="term" value="F:endonuclease activity"/>
    <property type="evidence" value="ECO:0007669"/>
    <property type="project" value="UniProtKB-KW"/>
</dbReference>
<dbReference type="PANTHER" id="PTHR11735">
    <property type="entry name" value="TRNA N6-ADENOSINE THREONYLCARBAMOYLTRANSFERASE"/>
    <property type="match status" value="1"/>
</dbReference>
<keyword evidence="5 8" id="KW-0408">Iron</keyword>
<comment type="catalytic activity">
    <reaction evidence="7 8">
        <text>L-threonylcarbamoyladenylate + adenosine(37) in tRNA = N(6)-L-threonylcarbamoyladenosine(37) in tRNA + AMP + H(+)</text>
        <dbReference type="Rhea" id="RHEA:37059"/>
        <dbReference type="Rhea" id="RHEA-COMP:10162"/>
        <dbReference type="Rhea" id="RHEA-COMP:10163"/>
        <dbReference type="ChEBI" id="CHEBI:15378"/>
        <dbReference type="ChEBI" id="CHEBI:73682"/>
        <dbReference type="ChEBI" id="CHEBI:74411"/>
        <dbReference type="ChEBI" id="CHEBI:74418"/>
        <dbReference type="ChEBI" id="CHEBI:456215"/>
        <dbReference type="EC" id="2.3.1.234"/>
    </reaction>
</comment>
<dbReference type="PRINTS" id="PR00789">
    <property type="entry name" value="OSIALOPTASE"/>
</dbReference>
<feature type="binding site" evidence="8">
    <location>
        <position position="272"/>
    </location>
    <ligand>
        <name>substrate</name>
    </ligand>
</feature>
<dbReference type="InterPro" id="IPR017860">
    <property type="entry name" value="Peptidase_M22_CS"/>
</dbReference>
<evidence type="ECO:0000256" key="6">
    <source>
        <dbReference type="ARBA" id="ARBA00023315"/>
    </source>
</evidence>
<sequence length="333" mass="36187">MIILGIESSCDETAVALVKDKKEVLSSIVASQIDVHKEFGGVVPEVASRIHIENISYCIEAALKEAGCTMEDVDAVAVTKGPGLIGCLHVGVQAAKTLAFAYHKPLIPVHHLAAHIYANELVVDMKYPLLALVVSGGNTELVYMKDETSFEILGETQDDAIGEAYDKVARVLGLGYPGGPKIDKMAKEGKPVYELAKPKTQGRYDFSFSGLKSSVLQFTKRMERQGKTYDLNDLACSFQECALDEIFSRIHAALDDHPEIRHFVVGGGVSANSRLREKIEELKTEYPNITFTVPPMYCCTDNAGMIGVAGTIAYVSGRRGDETLTGDASWPIQ</sequence>
<dbReference type="InterPro" id="IPR000905">
    <property type="entry name" value="Gcp-like_dom"/>
</dbReference>
<keyword evidence="10" id="KW-0238">DNA-binding</keyword>
<evidence type="ECO:0000259" key="9">
    <source>
        <dbReference type="Pfam" id="PF00814"/>
    </source>
</evidence>
<dbReference type="Pfam" id="PF00814">
    <property type="entry name" value="TsaD"/>
    <property type="match status" value="1"/>
</dbReference>
<evidence type="ECO:0000256" key="8">
    <source>
        <dbReference type="HAMAP-Rule" id="MF_01445"/>
    </source>
</evidence>
<feature type="domain" description="Gcp-like" evidence="9">
    <location>
        <begin position="23"/>
        <end position="307"/>
    </location>
</feature>
<dbReference type="EC" id="2.3.1.234" evidence="8"/>
<dbReference type="NCBIfam" id="TIGR00329">
    <property type="entry name" value="gcp_kae1"/>
    <property type="match status" value="1"/>
</dbReference>
<feature type="binding site" evidence="8">
    <location>
        <begin position="133"/>
        <end position="137"/>
    </location>
    <ligand>
        <name>substrate</name>
    </ligand>
</feature>